<keyword evidence="7" id="KW-0677">Repeat</keyword>
<dbReference type="Pfam" id="PF13855">
    <property type="entry name" value="LRR_8"/>
    <property type="match status" value="2"/>
</dbReference>
<dbReference type="SUPFAM" id="SSF49265">
    <property type="entry name" value="Fibronectin type III"/>
    <property type="match status" value="1"/>
</dbReference>
<evidence type="ECO:0000256" key="4">
    <source>
        <dbReference type="ARBA" id="ARBA00022614"/>
    </source>
</evidence>
<dbReference type="InterPro" id="IPR003591">
    <property type="entry name" value="Leu-rich_rpt_typical-subtyp"/>
</dbReference>
<gene>
    <name evidence="15" type="ORF">DGYR_LOCUS6518</name>
</gene>
<evidence type="ECO:0000256" key="1">
    <source>
        <dbReference type="ARBA" id="ARBA00004162"/>
    </source>
</evidence>
<evidence type="ECO:0000256" key="5">
    <source>
        <dbReference type="ARBA" id="ARBA00022692"/>
    </source>
</evidence>
<evidence type="ECO:0000256" key="11">
    <source>
        <dbReference type="ARBA" id="ARBA00023157"/>
    </source>
</evidence>
<dbReference type="InterPro" id="IPR032675">
    <property type="entry name" value="LRR_dom_sf"/>
</dbReference>
<dbReference type="InterPro" id="IPR013783">
    <property type="entry name" value="Ig-like_fold"/>
</dbReference>
<dbReference type="InterPro" id="IPR036116">
    <property type="entry name" value="FN3_sf"/>
</dbReference>
<dbReference type="Gene3D" id="2.60.40.10">
    <property type="entry name" value="Immunoglobulins"/>
    <property type="match status" value="1"/>
</dbReference>
<evidence type="ECO:0000256" key="12">
    <source>
        <dbReference type="ARBA" id="ARBA00023303"/>
    </source>
</evidence>
<evidence type="ECO:0000256" key="3">
    <source>
        <dbReference type="ARBA" id="ARBA00022475"/>
    </source>
</evidence>
<dbReference type="EMBL" id="CAJFCJ010000008">
    <property type="protein sequence ID" value="CAD5118082.1"/>
    <property type="molecule type" value="Genomic_DNA"/>
</dbReference>
<comment type="caution">
    <text evidence="15">The sequence shown here is derived from an EMBL/GenBank/DDBJ whole genome shotgun (WGS) entry which is preliminary data.</text>
</comment>
<dbReference type="OrthoDB" id="6158760at2759"/>
<dbReference type="GO" id="GO:0034220">
    <property type="term" value="P:monoatomic ion transmembrane transport"/>
    <property type="evidence" value="ECO:0007669"/>
    <property type="project" value="UniProtKB-KW"/>
</dbReference>
<organism evidence="15 16">
    <name type="scientific">Dimorphilus gyrociliatus</name>
    <dbReference type="NCBI Taxonomy" id="2664684"/>
    <lineage>
        <taxon>Eukaryota</taxon>
        <taxon>Metazoa</taxon>
        <taxon>Spiralia</taxon>
        <taxon>Lophotrochozoa</taxon>
        <taxon>Annelida</taxon>
        <taxon>Polychaeta</taxon>
        <taxon>Polychaeta incertae sedis</taxon>
        <taxon>Dinophilidae</taxon>
        <taxon>Dimorphilus</taxon>
    </lineage>
</organism>
<evidence type="ECO:0000256" key="8">
    <source>
        <dbReference type="ARBA" id="ARBA00022989"/>
    </source>
</evidence>
<evidence type="ECO:0000313" key="15">
    <source>
        <dbReference type="EMBL" id="CAD5118082.1"/>
    </source>
</evidence>
<sequence length="620" mass="70530">MIYKLLTCSYIIYTLYITPINGGCPLKKDCNCLKIEKFYESIDCSKKGLVTVPETTETKITVEKFSLLNNKLKTIPKNYFESFSQIKSLDLDENEFSAIPEAIKVLNVTKTIWIQSNKKLKKLTKGSFTGLISLEEIFLSKNKIATIERGTFDGLMKLETLTLEKNAIVSIGNGLFEGVENSLKYLDLSYNNISKIDDDAFLNLTRVDTLFLEKNKIKRITREQMHSLISIEHINLSDNLIETIDEDAFKSWTKLIYISLWNNKLASVSPSLFSTIAPSLDFISLGSNKNISLDKDFLKNYVRLETLDLSYTKTTSLPTITHLKFLKQVFIIGTKIKTIYECEFEGLNLDKIDLFWDYTPVNCTCDLNWMKKLYTPEKLKNSKLHLESPVCRYPKNLKKSQLVYADLCPRGSSKKWCNYSKPIPSGGKSSKSVISITRVVEMSSSLTIIWEINEDIPIKSFFITSKGKNGNSYHLTKHLPLSDREYKFSKLKAHKYYVVCVVAIDSMNAEISRSCEDTETSDTVVKKLSHNEIGAIVAGILGFLIAALCIGILVYMNRRILHKMFIKTNDTQGIDNIVYDGQRDSVHIGNGVDQPASREANNQHETNRGNMWNYGHLNET</sequence>
<evidence type="ECO:0000256" key="13">
    <source>
        <dbReference type="SAM" id="MobiDB-lite"/>
    </source>
</evidence>
<keyword evidence="11" id="KW-1015">Disulfide bond</keyword>
<dbReference type="Proteomes" id="UP000549394">
    <property type="component" value="Unassembled WGS sequence"/>
</dbReference>
<name>A0A7I8VP52_9ANNE</name>
<keyword evidence="8 14" id="KW-1133">Transmembrane helix</keyword>
<accession>A0A7I8VP52</accession>
<dbReference type="SUPFAM" id="SSF52058">
    <property type="entry name" value="L domain-like"/>
    <property type="match status" value="1"/>
</dbReference>
<dbReference type="PANTHER" id="PTHR46473">
    <property type="entry name" value="GH08155P"/>
    <property type="match status" value="1"/>
</dbReference>
<feature type="transmembrane region" description="Helical" evidence="14">
    <location>
        <begin position="533"/>
        <end position="556"/>
    </location>
</feature>
<keyword evidence="2" id="KW-0813">Transport</keyword>
<reference evidence="15 16" key="1">
    <citation type="submission" date="2020-08" db="EMBL/GenBank/DDBJ databases">
        <authorList>
            <person name="Hejnol A."/>
        </authorList>
    </citation>
    <scope>NUCLEOTIDE SEQUENCE [LARGE SCALE GENOMIC DNA]</scope>
</reference>
<feature type="region of interest" description="Disordered" evidence="13">
    <location>
        <begin position="590"/>
        <end position="620"/>
    </location>
</feature>
<keyword evidence="5 14" id="KW-0812">Transmembrane</keyword>
<dbReference type="PANTHER" id="PTHR46473:SF26">
    <property type="entry name" value="LRRNT DOMAIN-CONTAINING PROTEIN"/>
    <property type="match status" value="1"/>
</dbReference>
<keyword evidence="12" id="KW-0407">Ion channel</keyword>
<evidence type="ECO:0000256" key="2">
    <source>
        <dbReference type="ARBA" id="ARBA00022448"/>
    </source>
</evidence>
<dbReference type="Gene3D" id="3.80.10.10">
    <property type="entry name" value="Ribonuclease Inhibitor"/>
    <property type="match status" value="3"/>
</dbReference>
<dbReference type="SMART" id="SM00369">
    <property type="entry name" value="LRR_TYP"/>
    <property type="match status" value="7"/>
</dbReference>
<evidence type="ECO:0000256" key="9">
    <source>
        <dbReference type="ARBA" id="ARBA00023065"/>
    </source>
</evidence>
<protein>
    <submittedName>
        <fullName evidence="15">DgyrCDS6820</fullName>
    </submittedName>
</protein>
<dbReference type="InterPro" id="IPR001611">
    <property type="entry name" value="Leu-rich_rpt"/>
</dbReference>
<proteinExistence type="predicted"/>
<keyword evidence="6" id="KW-0732">Signal</keyword>
<evidence type="ECO:0000256" key="14">
    <source>
        <dbReference type="SAM" id="Phobius"/>
    </source>
</evidence>
<dbReference type="AlphaFoldDB" id="A0A7I8VP52"/>
<dbReference type="InterPro" id="IPR051432">
    <property type="entry name" value="KCNMA1_auxiliary"/>
</dbReference>
<dbReference type="GO" id="GO:0005886">
    <property type="term" value="C:plasma membrane"/>
    <property type="evidence" value="ECO:0007669"/>
    <property type="project" value="UniProtKB-SubCell"/>
</dbReference>
<dbReference type="CDD" id="cd00063">
    <property type="entry name" value="FN3"/>
    <property type="match status" value="1"/>
</dbReference>
<keyword evidence="9" id="KW-0406">Ion transport</keyword>
<keyword evidence="10 14" id="KW-0472">Membrane</keyword>
<dbReference type="InterPro" id="IPR003961">
    <property type="entry name" value="FN3_dom"/>
</dbReference>
<keyword evidence="3" id="KW-1003">Cell membrane</keyword>
<keyword evidence="4" id="KW-0433">Leucine-rich repeat</keyword>
<comment type="subcellular location">
    <subcellularLocation>
        <location evidence="1">Cell membrane</location>
        <topology evidence="1">Single-pass membrane protein</topology>
    </subcellularLocation>
</comment>
<keyword evidence="16" id="KW-1185">Reference proteome</keyword>
<evidence type="ECO:0000313" key="16">
    <source>
        <dbReference type="Proteomes" id="UP000549394"/>
    </source>
</evidence>
<evidence type="ECO:0000256" key="7">
    <source>
        <dbReference type="ARBA" id="ARBA00022737"/>
    </source>
</evidence>
<dbReference type="PROSITE" id="PS51450">
    <property type="entry name" value="LRR"/>
    <property type="match status" value="2"/>
</dbReference>
<evidence type="ECO:0000256" key="10">
    <source>
        <dbReference type="ARBA" id="ARBA00023136"/>
    </source>
</evidence>
<evidence type="ECO:0000256" key="6">
    <source>
        <dbReference type="ARBA" id="ARBA00022729"/>
    </source>
</evidence>